<dbReference type="PANTHER" id="PTHR45964">
    <property type="entry name" value="WSCD FAMILY MEMBER CG9164"/>
    <property type="match status" value="1"/>
</dbReference>
<sequence length="326" mass="37171">MGQFFQWGQLFALCFLIMLLQLIAIAKVSRPESEEDSVLMTFTRLDETASVKPRGEMTERATLQRTLSRRRVWYASAKGSECQRVFRYRGKLPLPMTALLSTQGSGNTWLRWLIESLTGLCTGSLYRELSMRVAAFQCEMSPLTSGGFIAYKVHYFHQLSENTTKVILLVRNPFDALVSDFNRMNTQGNHTALADADVFRTDAWHNFVIERSREWLDQILTALDGSHELHVVFYEHLKSDTSNELFRLADFLGVRVNDFRVNCVVQNSIGVAKRKARVLPGLFTTAEVGIVKERIDTAWRALRRHGIDNAPVNYGVSIEQINKSLK</sequence>
<gene>
    <name evidence="4" type="ORF">BV898_07276</name>
</gene>
<name>A0A1W0WU22_HYPEX</name>
<evidence type="ECO:0000259" key="3">
    <source>
        <dbReference type="Pfam" id="PF00685"/>
    </source>
</evidence>
<feature type="signal peptide" evidence="2">
    <location>
        <begin position="1"/>
        <end position="26"/>
    </location>
</feature>
<protein>
    <submittedName>
        <fullName evidence="4">WSCD family member</fullName>
    </submittedName>
</protein>
<dbReference type="SUPFAM" id="SSF52540">
    <property type="entry name" value="P-loop containing nucleoside triphosphate hydrolases"/>
    <property type="match status" value="1"/>
</dbReference>
<dbReference type="Proteomes" id="UP000192578">
    <property type="component" value="Unassembled WGS sequence"/>
</dbReference>
<dbReference type="Pfam" id="PF00685">
    <property type="entry name" value="Sulfotransfer_1"/>
    <property type="match status" value="1"/>
</dbReference>
<organism evidence="4 5">
    <name type="scientific">Hypsibius exemplaris</name>
    <name type="common">Freshwater tardigrade</name>
    <dbReference type="NCBI Taxonomy" id="2072580"/>
    <lineage>
        <taxon>Eukaryota</taxon>
        <taxon>Metazoa</taxon>
        <taxon>Ecdysozoa</taxon>
        <taxon>Tardigrada</taxon>
        <taxon>Eutardigrada</taxon>
        <taxon>Parachela</taxon>
        <taxon>Hypsibioidea</taxon>
        <taxon>Hypsibiidae</taxon>
        <taxon>Hypsibius</taxon>
    </lineage>
</organism>
<feature type="chain" id="PRO_5012054274" evidence="2">
    <location>
        <begin position="27"/>
        <end position="326"/>
    </location>
</feature>
<dbReference type="EMBL" id="MTYJ01000047">
    <property type="protein sequence ID" value="OQV18647.1"/>
    <property type="molecule type" value="Genomic_DNA"/>
</dbReference>
<dbReference type="GO" id="GO:0008146">
    <property type="term" value="F:sulfotransferase activity"/>
    <property type="evidence" value="ECO:0007669"/>
    <property type="project" value="InterPro"/>
</dbReference>
<dbReference type="InterPro" id="IPR000863">
    <property type="entry name" value="Sulfotransferase_dom"/>
</dbReference>
<dbReference type="InterPro" id="IPR051589">
    <property type="entry name" value="Sialate-O-sulfotransferase"/>
</dbReference>
<proteinExistence type="inferred from homology"/>
<dbReference type="AlphaFoldDB" id="A0A1W0WU22"/>
<comment type="similarity">
    <text evidence="1">Belongs to the WSCD family.</text>
</comment>
<comment type="caution">
    <text evidence="4">The sequence shown here is derived from an EMBL/GenBank/DDBJ whole genome shotgun (WGS) entry which is preliminary data.</text>
</comment>
<feature type="domain" description="Sulfotransferase" evidence="3">
    <location>
        <begin position="155"/>
        <end position="269"/>
    </location>
</feature>
<keyword evidence="2" id="KW-0732">Signal</keyword>
<accession>A0A1W0WU22</accession>
<reference evidence="5" key="1">
    <citation type="submission" date="2017-01" db="EMBL/GenBank/DDBJ databases">
        <title>Comparative genomics of anhydrobiosis in the tardigrade Hypsibius dujardini.</title>
        <authorList>
            <person name="Yoshida Y."/>
            <person name="Koutsovoulos G."/>
            <person name="Laetsch D."/>
            <person name="Stevens L."/>
            <person name="Kumar S."/>
            <person name="Horikawa D."/>
            <person name="Ishino K."/>
            <person name="Komine S."/>
            <person name="Tomita M."/>
            <person name="Blaxter M."/>
            <person name="Arakawa K."/>
        </authorList>
    </citation>
    <scope>NUCLEOTIDE SEQUENCE [LARGE SCALE GENOMIC DNA]</scope>
    <source>
        <strain evidence="5">Z151</strain>
    </source>
</reference>
<evidence type="ECO:0000313" key="4">
    <source>
        <dbReference type="EMBL" id="OQV18647.1"/>
    </source>
</evidence>
<keyword evidence="5" id="KW-1185">Reference proteome</keyword>
<dbReference type="OrthoDB" id="5985073at2759"/>
<evidence type="ECO:0000313" key="5">
    <source>
        <dbReference type="Proteomes" id="UP000192578"/>
    </source>
</evidence>
<dbReference type="PANTHER" id="PTHR45964:SF5">
    <property type="entry name" value="WSCD FAMILY MEMBER CG9164"/>
    <property type="match status" value="1"/>
</dbReference>
<evidence type="ECO:0000256" key="1">
    <source>
        <dbReference type="ARBA" id="ARBA00010236"/>
    </source>
</evidence>
<dbReference type="InterPro" id="IPR027417">
    <property type="entry name" value="P-loop_NTPase"/>
</dbReference>
<dbReference type="Gene3D" id="3.40.50.300">
    <property type="entry name" value="P-loop containing nucleotide triphosphate hydrolases"/>
    <property type="match status" value="1"/>
</dbReference>
<evidence type="ECO:0000256" key="2">
    <source>
        <dbReference type="SAM" id="SignalP"/>
    </source>
</evidence>